<keyword evidence="3" id="KW-0804">Transcription</keyword>
<dbReference type="InterPro" id="IPR009057">
    <property type="entry name" value="Homeodomain-like_sf"/>
</dbReference>
<reference evidence="5 6" key="1">
    <citation type="submission" date="2018-12" db="EMBL/GenBank/DDBJ databases">
        <title>Complete genome of Nonlabens sp. MJ115.</title>
        <authorList>
            <person name="Choi H.S."/>
            <person name="Jung J."/>
        </authorList>
    </citation>
    <scope>NUCLEOTIDE SEQUENCE [LARGE SCALE GENOMIC DNA]</scope>
    <source>
        <strain evidence="5 6">MJ115</strain>
    </source>
</reference>
<dbReference type="OrthoDB" id="952277at2"/>
<dbReference type="GO" id="GO:0003700">
    <property type="term" value="F:DNA-binding transcription factor activity"/>
    <property type="evidence" value="ECO:0007669"/>
    <property type="project" value="InterPro"/>
</dbReference>
<dbReference type="PANTHER" id="PTHR43280:SF28">
    <property type="entry name" value="HTH-TYPE TRANSCRIPTIONAL ACTIVATOR RHAS"/>
    <property type="match status" value="1"/>
</dbReference>
<sequence>MVCSRCVKVVRTELQENGIDILNVELGKMSYRENGNKDLKIINEVLEQNDFEIIVSQEDILTENIKHKLIELLNDLPIKDNKVFSKYLSDILNTDYSKISKVFSYTTGKTIEQYFINLKIEKVKELIQSNQYNFTEISQLIGYSSVGNLSAQFKKHTGKSLTEYKNMNKNFRKSLDKI</sequence>
<evidence type="ECO:0000256" key="3">
    <source>
        <dbReference type="ARBA" id="ARBA00023163"/>
    </source>
</evidence>
<evidence type="ECO:0000259" key="4">
    <source>
        <dbReference type="PROSITE" id="PS01124"/>
    </source>
</evidence>
<evidence type="ECO:0000256" key="2">
    <source>
        <dbReference type="ARBA" id="ARBA00023125"/>
    </source>
</evidence>
<dbReference type="AlphaFoldDB" id="A0A3S9N1J4"/>
<evidence type="ECO:0000313" key="6">
    <source>
        <dbReference type="Proteomes" id="UP000279600"/>
    </source>
</evidence>
<dbReference type="Gene3D" id="1.10.10.60">
    <property type="entry name" value="Homeodomain-like"/>
    <property type="match status" value="1"/>
</dbReference>
<evidence type="ECO:0000313" key="5">
    <source>
        <dbReference type="EMBL" id="AZQ45244.1"/>
    </source>
</evidence>
<protein>
    <submittedName>
        <fullName evidence="5">AraC family transcriptional regulator</fullName>
    </submittedName>
</protein>
<dbReference type="SMART" id="SM00342">
    <property type="entry name" value="HTH_ARAC"/>
    <property type="match status" value="1"/>
</dbReference>
<accession>A0A3S9N1J4</accession>
<proteinExistence type="predicted"/>
<gene>
    <name evidence="5" type="ORF">EJ995_11575</name>
</gene>
<evidence type="ECO:0000256" key="1">
    <source>
        <dbReference type="ARBA" id="ARBA00023015"/>
    </source>
</evidence>
<dbReference type="InterPro" id="IPR018060">
    <property type="entry name" value="HTH_AraC"/>
</dbReference>
<dbReference type="EMBL" id="CP034549">
    <property type="protein sequence ID" value="AZQ45244.1"/>
    <property type="molecule type" value="Genomic_DNA"/>
</dbReference>
<keyword evidence="2" id="KW-0238">DNA-binding</keyword>
<dbReference type="Pfam" id="PF12833">
    <property type="entry name" value="HTH_18"/>
    <property type="match status" value="1"/>
</dbReference>
<dbReference type="InterPro" id="IPR018062">
    <property type="entry name" value="HTH_AraC-typ_CS"/>
</dbReference>
<dbReference type="PANTHER" id="PTHR43280">
    <property type="entry name" value="ARAC-FAMILY TRANSCRIPTIONAL REGULATOR"/>
    <property type="match status" value="1"/>
</dbReference>
<name>A0A3S9N1J4_9FLAO</name>
<dbReference type="PROSITE" id="PS00041">
    <property type="entry name" value="HTH_ARAC_FAMILY_1"/>
    <property type="match status" value="1"/>
</dbReference>
<keyword evidence="6" id="KW-1185">Reference proteome</keyword>
<dbReference type="SUPFAM" id="SSF46689">
    <property type="entry name" value="Homeodomain-like"/>
    <property type="match status" value="1"/>
</dbReference>
<dbReference type="GO" id="GO:0043565">
    <property type="term" value="F:sequence-specific DNA binding"/>
    <property type="evidence" value="ECO:0007669"/>
    <property type="project" value="InterPro"/>
</dbReference>
<feature type="domain" description="HTH araC/xylS-type" evidence="4">
    <location>
        <begin position="67"/>
        <end position="167"/>
    </location>
</feature>
<keyword evidence="1" id="KW-0805">Transcription regulation</keyword>
<organism evidence="5 6">
    <name type="scientific">Nonlabens ponticola</name>
    <dbReference type="NCBI Taxonomy" id="2496866"/>
    <lineage>
        <taxon>Bacteria</taxon>
        <taxon>Pseudomonadati</taxon>
        <taxon>Bacteroidota</taxon>
        <taxon>Flavobacteriia</taxon>
        <taxon>Flavobacteriales</taxon>
        <taxon>Flavobacteriaceae</taxon>
        <taxon>Nonlabens</taxon>
    </lineage>
</organism>
<dbReference type="Proteomes" id="UP000279600">
    <property type="component" value="Chromosome"/>
</dbReference>
<dbReference type="KEGG" id="noj:EJ995_11575"/>
<dbReference type="PROSITE" id="PS01124">
    <property type="entry name" value="HTH_ARAC_FAMILY_2"/>
    <property type="match status" value="1"/>
</dbReference>